<feature type="region of interest" description="Disordered" evidence="1">
    <location>
        <begin position="13"/>
        <end position="59"/>
    </location>
</feature>
<dbReference type="AlphaFoldDB" id="A0A918Y404"/>
<protein>
    <submittedName>
        <fullName evidence="2">Uncharacterized protein</fullName>
    </submittedName>
</protein>
<reference evidence="2" key="1">
    <citation type="journal article" date="2014" name="Int. J. Syst. Evol. Microbiol.">
        <title>Complete genome sequence of Corynebacterium casei LMG S-19264T (=DSM 44701T), isolated from a smear-ripened cheese.</title>
        <authorList>
            <consortium name="US DOE Joint Genome Institute (JGI-PGF)"/>
            <person name="Walter F."/>
            <person name="Albersmeier A."/>
            <person name="Kalinowski J."/>
            <person name="Ruckert C."/>
        </authorList>
    </citation>
    <scope>NUCLEOTIDE SEQUENCE</scope>
    <source>
        <strain evidence="2">JCM 4654</strain>
    </source>
</reference>
<evidence type="ECO:0000313" key="2">
    <source>
        <dbReference type="EMBL" id="GHD89876.1"/>
    </source>
</evidence>
<accession>A0A918Y404</accession>
<gene>
    <name evidence="2" type="ORF">GCM10010508_32620</name>
</gene>
<proteinExistence type="predicted"/>
<evidence type="ECO:0000256" key="1">
    <source>
        <dbReference type="SAM" id="MobiDB-lite"/>
    </source>
</evidence>
<sequence length="59" mass="5841">MATSTIARYFALSKNGSRRSAQAPPPSPGLRGPGTPDAGDCAGGSGVLLGPGEEAAWNI</sequence>
<dbReference type="Proteomes" id="UP000608955">
    <property type="component" value="Unassembled WGS sequence"/>
</dbReference>
<reference evidence="2" key="2">
    <citation type="submission" date="2020-09" db="EMBL/GenBank/DDBJ databases">
        <authorList>
            <person name="Sun Q."/>
            <person name="Ohkuma M."/>
        </authorList>
    </citation>
    <scope>NUCLEOTIDE SEQUENCE</scope>
    <source>
        <strain evidence="2">JCM 4654</strain>
    </source>
</reference>
<keyword evidence="3" id="KW-1185">Reference proteome</keyword>
<dbReference type="EMBL" id="BMVF01000007">
    <property type="protein sequence ID" value="GHD89876.1"/>
    <property type="molecule type" value="Genomic_DNA"/>
</dbReference>
<organism evidence="2 3">
    <name type="scientific">Streptomyces naganishii JCM 4654</name>
    <dbReference type="NCBI Taxonomy" id="1306179"/>
    <lineage>
        <taxon>Bacteria</taxon>
        <taxon>Bacillati</taxon>
        <taxon>Actinomycetota</taxon>
        <taxon>Actinomycetes</taxon>
        <taxon>Kitasatosporales</taxon>
        <taxon>Streptomycetaceae</taxon>
        <taxon>Streptomyces</taxon>
    </lineage>
</organism>
<evidence type="ECO:0000313" key="3">
    <source>
        <dbReference type="Proteomes" id="UP000608955"/>
    </source>
</evidence>
<name>A0A918Y404_9ACTN</name>
<comment type="caution">
    <text evidence="2">The sequence shown here is derived from an EMBL/GenBank/DDBJ whole genome shotgun (WGS) entry which is preliminary data.</text>
</comment>